<keyword evidence="1" id="KW-0805">Transcription regulation</keyword>
<dbReference type="SUPFAM" id="SSF46689">
    <property type="entry name" value="Homeodomain-like"/>
    <property type="match status" value="1"/>
</dbReference>
<dbReference type="AlphaFoldDB" id="A0A928KYS4"/>
<dbReference type="GO" id="GO:0043565">
    <property type="term" value="F:sequence-specific DNA binding"/>
    <property type="evidence" value="ECO:0007669"/>
    <property type="project" value="InterPro"/>
</dbReference>
<dbReference type="RefSeq" id="WP_326840571.1">
    <property type="nucleotide sequence ID" value="NZ_SVNY01000005.1"/>
</dbReference>
<dbReference type="SMART" id="SM00342">
    <property type="entry name" value="HTH_ARAC"/>
    <property type="match status" value="1"/>
</dbReference>
<keyword evidence="2" id="KW-0238">DNA-binding</keyword>
<dbReference type="PRINTS" id="PR00032">
    <property type="entry name" value="HTHARAC"/>
</dbReference>
<protein>
    <submittedName>
        <fullName evidence="5">Helix-turn-helix transcriptional regulator</fullName>
    </submittedName>
</protein>
<keyword evidence="3" id="KW-0804">Transcription</keyword>
<evidence type="ECO:0000313" key="5">
    <source>
        <dbReference type="EMBL" id="MBE6833892.1"/>
    </source>
</evidence>
<dbReference type="Pfam" id="PF12833">
    <property type="entry name" value="HTH_18"/>
    <property type="match status" value="1"/>
</dbReference>
<evidence type="ECO:0000256" key="3">
    <source>
        <dbReference type="ARBA" id="ARBA00023163"/>
    </source>
</evidence>
<evidence type="ECO:0000256" key="2">
    <source>
        <dbReference type="ARBA" id="ARBA00023125"/>
    </source>
</evidence>
<dbReference type="InterPro" id="IPR020449">
    <property type="entry name" value="Tscrpt_reg_AraC-type_HTH"/>
</dbReference>
<dbReference type="EMBL" id="SVNY01000005">
    <property type="protein sequence ID" value="MBE6833892.1"/>
    <property type="molecule type" value="Genomic_DNA"/>
</dbReference>
<dbReference type="PANTHER" id="PTHR47893:SF1">
    <property type="entry name" value="REGULATORY PROTEIN PCHR"/>
    <property type="match status" value="1"/>
</dbReference>
<dbReference type="PROSITE" id="PS01124">
    <property type="entry name" value="HTH_ARAC_FAMILY_2"/>
    <property type="match status" value="1"/>
</dbReference>
<organism evidence="5 6">
    <name type="scientific">Faecalispora sporosphaeroides</name>
    <dbReference type="NCBI Taxonomy" id="1549"/>
    <lineage>
        <taxon>Bacteria</taxon>
        <taxon>Bacillati</taxon>
        <taxon>Bacillota</taxon>
        <taxon>Clostridia</taxon>
        <taxon>Eubacteriales</taxon>
        <taxon>Oscillospiraceae</taxon>
        <taxon>Faecalispora</taxon>
    </lineage>
</organism>
<accession>A0A928KYS4</accession>
<evidence type="ECO:0000313" key="6">
    <source>
        <dbReference type="Proteomes" id="UP000754750"/>
    </source>
</evidence>
<dbReference type="GO" id="GO:0003700">
    <property type="term" value="F:DNA-binding transcription factor activity"/>
    <property type="evidence" value="ECO:0007669"/>
    <property type="project" value="InterPro"/>
</dbReference>
<feature type="domain" description="HTH araC/xylS-type" evidence="4">
    <location>
        <begin position="238"/>
        <end position="339"/>
    </location>
</feature>
<comment type="caution">
    <text evidence="5">The sequence shown here is derived from an EMBL/GenBank/DDBJ whole genome shotgun (WGS) entry which is preliminary data.</text>
</comment>
<proteinExistence type="predicted"/>
<gene>
    <name evidence="5" type="ORF">E7512_09990</name>
</gene>
<dbReference type="PANTHER" id="PTHR47893">
    <property type="entry name" value="REGULATORY PROTEIN PCHR"/>
    <property type="match status" value="1"/>
</dbReference>
<evidence type="ECO:0000259" key="4">
    <source>
        <dbReference type="PROSITE" id="PS01124"/>
    </source>
</evidence>
<dbReference type="InterPro" id="IPR018060">
    <property type="entry name" value="HTH_AraC"/>
</dbReference>
<dbReference type="Gene3D" id="1.10.10.60">
    <property type="entry name" value="Homeodomain-like"/>
    <property type="match status" value="1"/>
</dbReference>
<evidence type="ECO:0000256" key="1">
    <source>
        <dbReference type="ARBA" id="ARBA00023015"/>
    </source>
</evidence>
<sequence>MGKEFHINSRNGYSAMLEQYKTMHEQIGNARFLPNHAMNKGIVYDIKPEYGKGTIQIYNLLGNVMLLVYDFVFSEDIITIFDLTEDYFEIEYCIDGCMYIEEQNVGDTCFCPNHLSVSLSQDMKGTIKRCAEQKYQGVSITANKHDLSSYFGSAGIRVWHDTIENLGEQLRSEYYLGFYTPPEIANIFLQIFNCRLPVKSRTLFYESKVMEVLSLIVSNEVIKHEGCDVVALSPYELQKIKEIPQMLLEQPFELPNLLSLAEKLVINPKKLTKGFKLVYGDTIFSYRRKLALNRAASMLLNTDHTINEIAYDSGYSNPSNFCAAFKKQYGVTPLKYRESSLLRNAE</sequence>
<name>A0A928KYS4_9FIRM</name>
<dbReference type="Proteomes" id="UP000754750">
    <property type="component" value="Unassembled WGS sequence"/>
</dbReference>
<reference evidence="5" key="1">
    <citation type="submission" date="2019-04" db="EMBL/GenBank/DDBJ databases">
        <title>Evolution of Biomass-Degrading Anaerobic Consortia Revealed by Metagenomics.</title>
        <authorList>
            <person name="Peng X."/>
        </authorList>
    </citation>
    <scope>NUCLEOTIDE SEQUENCE</scope>
    <source>
        <strain evidence="5">SIG551</strain>
    </source>
</reference>
<dbReference type="InterPro" id="IPR009057">
    <property type="entry name" value="Homeodomain-like_sf"/>
</dbReference>
<dbReference type="InterPro" id="IPR053142">
    <property type="entry name" value="PchR_regulatory_protein"/>
</dbReference>